<organism evidence="2 3">
    <name type="scientific">Secundilactobacillus silagei JCM 19001</name>
    <dbReference type="NCBI Taxonomy" id="1302250"/>
    <lineage>
        <taxon>Bacteria</taxon>
        <taxon>Bacillati</taxon>
        <taxon>Bacillota</taxon>
        <taxon>Bacilli</taxon>
        <taxon>Lactobacillales</taxon>
        <taxon>Lactobacillaceae</taxon>
        <taxon>Secundilactobacillus</taxon>
    </lineage>
</organism>
<keyword evidence="1" id="KW-0732">Signal</keyword>
<dbReference type="AlphaFoldDB" id="A0A1Z5IGB3"/>
<keyword evidence="3" id="KW-1185">Reference proteome</keyword>
<dbReference type="EMBL" id="BCMG01000003">
    <property type="protein sequence ID" value="GAX00820.1"/>
    <property type="molecule type" value="Genomic_DNA"/>
</dbReference>
<evidence type="ECO:0000313" key="2">
    <source>
        <dbReference type="EMBL" id="GAX00820.1"/>
    </source>
</evidence>
<feature type="chain" id="PRO_5038751768" description="Lipoprotein" evidence="1">
    <location>
        <begin position="23"/>
        <end position="271"/>
    </location>
</feature>
<accession>A0A1Z5IGB3</accession>
<proteinExistence type="predicted"/>
<evidence type="ECO:0000256" key="1">
    <source>
        <dbReference type="SAM" id="SignalP"/>
    </source>
</evidence>
<dbReference type="RefSeq" id="WP_089136397.1">
    <property type="nucleotide sequence ID" value="NZ_BCMG01000003.1"/>
</dbReference>
<reference evidence="2 3" key="1">
    <citation type="submission" date="2015-11" db="EMBL/GenBank/DDBJ databases">
        <title>Draft genome sequences of new species of the genus Lactobacillus isolated from orchardgrass silage.</title>
        <authorList>
            <person name="Tohno M."/>
            <person name="Tanizawa Y."/>
            <person name="Arita M."/>
        </authorList>
    </citation>
    <scope>NUCLEOTIDE SEQUENCE [LARGE SCALE GENOMIC DNA]</scope>
    <source>
        <strain evidence="2 3">IWT126</strain>
    </source>
</reference>
<dbReference type="Proteomes" id="UP000198402">
    <property type="component" value="Unassembled WGS sequence"/>
</dbReference>
<sequence>MLRIKHLLFGSMALLIGLFLTACGNQKVQTQPVTKLALIKSGQTARPRIWYHFSQAQAQVTANSAVNGIFVLQKGKATTYMLPTGKHQVPLKQLTKMSTANQIKWAKNKDREAFRTGVTAQQTQAANNIAGIKSDLKRLRKNNGEPSQIKALQQYLKINQAIHDNPSNYAAPVAYPLTATSQAQGEQFGLKLYPVKTVQYGDANVIMASELSLSNYNFNHRIQPYKINGHYYGGYRSDINAHYYLIMTRVTKQTRIIYDQQKAAAISGTTK</sequence>
<comment type="caution">
    <text evidence="2">The sequence shown here is derived from an EMBL/GenBank/DDBJ whole genome shotgun (WGS) entry which is preliminary data.</text>
</comment>
<dbReference type="PROSITE" id="PS51257">
    <property type="entry name" value="PROKAR_LIPOPROTEIN"/>
    <property type="match status" value="1"/>
</dbReference>
<protein>
    <recommendedName>
        <fullName evidence="4">Lipoprotein</fullName>
    </recommendedName>
</protein>
<evidence type="ECO:0008006" key="4">
    <source>
        <dbReference type="Google" id="ProtNLM"/>
    </source>
</evidence>
<dbReference type="OrthoDB" id="2281394at2"/>
<gene>
    <name evidence="2" type="ORF">IWT126_00835</name>
</gene>
<evidence type="ECO:0000313" key="3">
    <source>
        <dbReference type="Proteomes" id="UP000198402"/>
    </source>
</evidence>
<feature type="signal peptide" evidence="1">
    <location>
        <begin position="1"/>
        <end position="22"/>
    </location>
</feature>
<name>A0A1Z5IGB3_9LACO</name>